<evidence type="ECO:0008006" key="3">
    <source>
        <dbReference type="Google" id="ProtNLM"/>
    </source>
</evidence>
<dbReference type="InterPro" id="IPR036188">
    <property type="entry name" value="FAD/NAD-bd_sf"/>
</dbReference>
<accession>A0A1B7LBT0</accession>
<dbReference type="AlphaFoldDB" id="A0A1B7LBT0"/>
<sequence>MSKGMCSVLTKKQAVLLVPPALLIILLFALFGCAAAGNAQKSASYDIVIYGGGFTGCAAARSAAINAPDRSILLVVPDPEPVLGGIGTSGGQNYFDTWRWHGQLVAGGSFAHWYNQTGQFYNTGAMASLLRAELAEYKNIHILWTHDIEKVSTDGAPARITGLELRDVFRDGAGVIRWGNDERRVTGRVFVDASEDGRLTRLAGVPVTTGRADWPAQYLDPAERNGGDTKRAPAPPAETARQQAATLQFKITGVTVPAGSARVGDIYFTRSRHGVWGVDGGSLTFRDNPVVRAFNDHYAPLGFALKPFNAAQDGPDSREWWVNALLVFNVDGRADQRDRGTPAWPAVRPDGLDTDTAWVKARDILDKPEFIQALRQFSVVDPRTGRRYGLENAALVKDGQGKPVVGDLLYLRETVHLPLNPAHNGNGTENSNYALTPAACQGAGGKMTVAGPGGRAASGQASPPGTDAANYATRIGLGFYAMDINAYSHRDLKRQGVYGWPVTGRDRPDWR</sequence>
<feature type="non-terminal residue" evidence="1">
    <location>
        <position position="511"/>
    </location>
</feature>
<dbReference type="STRING" id="1838280.A6M21_00785"/>
<evidence type="ECO:0000313" key="1">
    <source>
        <dbReference type="EMBL" id="OAT80187.1"/>
    </source>
</evidence>
<protein>
    <recommendedName>
        <fullName evidence="3">FAD-dependent oxidoreductase</fullName>
    </recommendedName>
</protein>
<dbReference type="Gene3D" id="3.50.50.60">
    <property type="entry name" value="FAD/NAD(P)-binding domain"/>
    <property type="match status" value="1"/>
</dbReference>
<dbReference type="Pfam" id="PF12831">
    <property type="entry name" value="FAD_oxidored"/>
    <property type="match status" value="1"/>
</dbReference>
<dbReference type="SUPFAM" id="SSF51905">
    <property type="entry name" value="FAD/NAD(P)-binding domain"/>
    <property type="match status" value="1"/>
</dbReference>
<gene>
    <name evidence="1" type="ORF">A6M21_00785</name>
</gene>
<name>A0A1B7LBT0_9FIRM</name>
<evidence type="ECO:0000313" key="2">
    <source>
        <dbReference type="Proteomes" id="UP000078532"/>
    </source>
</evidence>
<reference evidence="1 2" key="1">
    <citation type="submission" date="2016-04" db="EMBL/GenBank/DDBJ databases">
        <authorList>
            <person name="Evans L.H."/>
            <person name="Alamgir A."/>
            <person name="Owens N."/>
            <person name="Weber N.D."/>
            <person name="Virtaneva K."/>
            <person name="Barbian K."/>
            <person name="Babar A."/>
            <person name="Rosenke K."/>
        </authorList>
    </citation>
    <scope>NUCLEOTIDE SEQUENCE [LARGE SCALE GENOMIC DNA]</scope>
    <source>
        <strain evidence="1 2">LMa1</strain>
    </source>
</reference>
<keyword evidence="2" id="KW-1185">Reference proteome</keyword>
<dbReference type="RefSeq" id="WP_066670182.1">
    <property type="nucleotide sequence ID" value="NZ_LYVF01000184.1"/>
</dbReference>
<dbReference type="Proteomes" id="UP000078532">
    <property type="component" value="Unassembled WGS sequence"/>
</dbReference>
<comment type="caution">
    <text evidence="1">The sequence shown here is derived from an EMBL/GenBank/DDBJ whole genome shotgun (WGS) entry which is preliminary data.</text>
</comment>
<dbReference type="PROSITE" id="PS51257">
    <property type="entry name" value="PROKAR_LIPOPROTEIN"/>
    <property type="match status" value="1"/>
</dbReference>
<organism evidence="1 2">
    <name type="scientific">Desulfotomaculum copahuensis</name>
    <dbReference type="NCBI Taxonomy" id="1838280"/>
    <lineage>
        <taxon>Bacteria</taxon>
        <taxon>Bacillati</taxon>
        <taxon>Bacillota</taxon>
        <taxon>Clostridia</taxon>
        <taxon>Eubacteriales</taxon>
        <taxon>Desulfotomaculaceae</taxon>
        <taxon>Desulfotomaculum</taxon>
    </lineage>
</organism>
<dbReference type="EMBL" id="LYVF01000184">
    <property type="protein sequence ID" value="OAT80187.1"/>
    <property type="molecule type" value="Genomic_DNA"/>
</dbReference>
<proteinExistence type="predicted"/>